<dbReference type="Proteomes" id="UP000606194">
    <property type="component" value="Unassembled WGS sequence"/>
</dbReference>
<dbReference type="InterPro" id="IPR010071">
    <property type="entry name" value="AA_adenyl_dom"/>
</dbReference>
<feature type="compositionally biased region" description="Low complexity" evidence="4">
    <location>
        <begin position="582"/>
        <end position="616"/>
    </location>
</feature>
<dbReference type="SUPFAM" id="SSF56801">
    <property type="entry name" value="Acetyl-CoA synthetase-like"/>
    <property type="match status" value="1"/>
</dbReference>
<dbReference type="GO" id="GO:0008610">
    <property type="term" value="P:lipid biosynthetic process"/>
    <property type="evidence" value="ECO:0007669"/>
    <property type="project" value="UniProtKB-ARBA"/>
</dbReference>
<dbReference type="Gene3D" id="3.40.50.980">
    <property type="match status" value="2"/>
</dbReference>
<keyword evidence="7" id="KW-1185">Reference proteome</keyword>
<dbReference type="PANTHER" id="PTHR45527:SF1">
    <property type="entry name" value="FATTY ACID SYNTHASE"/>
    <property type="match status" value="1"/>
</dbReference>
<dbReference type="InterPro" id="IPR020806">
    <property type="entry name" value="PKS_PP-bd"/>
</dbReference>
<evidence type="ECO:0000313" key="6">
    <source>
        <dbReference type="EMBL" id="GGS27823.1"/>
    </source>
</evidence>
<comment type="caution">
    <text evidence="6">The sequence shown here is derived from an EMBL/GenBank/DDBJ whole genome shotgun (WGS) entry which is preliminary data.</text>
</comment>
<dbReference type="InterPro" id="IPR023213">
    <property type="entry name" value="CAT-like_dom_sf"/>
</dbReference>
<dbReference type="Gene3D" id="3.30.300.30">
    <property type="match status" value="1"/>
</dbReference>
<dbReference type="InterPro" id="IPR020845">
    <property type="entry name" value="AMP-binding_CS"/>
</dbReference>
<organism evidence="6 7">
    <name type="scientific">Streptomyces humidus</name>
    <dbReference type="NCBI Taxonomy" id="52259"/>
    <lineage>
        <taxon>Bacteria</taxon>
        <taxon>Bacillati</taxon>
        <taxon>Actinomycetota</taxon>
        <taxon>Actinomycetes</taxon>
        <taxon>Kitasatosporales</taxon>
        <taxon>Streptomycetaceae</taxon>
        <taxon>Streptomyces</taxon>
    </lineage>
</organism>
<dbReference type="EMBL" id="BMTL01000053">
    <property type="protein sequence ID" value="GGS27823.1"/>
    <property type="molecule type" value="Genomic_DNA"/>
</dbReference>
<dbReference type="Pfam" id="PF00668">
    <property type="entry name" value="Condensation"/>
    <property type="match status" value="1"/>
</dbReference>
<dbReference type="InterPro" id="IPR025110">
    <property type="entry name" value="AMP-bd_C"/>
</dbReference>
<name>A0A918LBD2_9ACTN</name>
<comment type="cofactor">
    <cofactor evidence="1">
        <name>pantetheine 4'-phosphate</name>
        <dbReference type="ChEBI" id="CHEBI:47942"/>
    </cofactor>
</comment>
<proteinExistence type="predicted"/>
<dbReference type="InterPro" id="IPR036736">
    <property type="entry name" value="ACP-like_sf"/>
</dbReference>
<dbReference type="SUPFAM" id="SSF52777">
    <property type="entry name" value="CoA-dependent acyltransferases"/>
    <property type="match status" value="2"/>
</dbReference>
<dbReference type="RefSeq" id="WP_190154059.1">
    <property type="nucleotide sequence ID" value="NZ_BMTL01000053.1"/>
</dbReference>
<reference evidence="6" key="1">
    <citation type="journal article" date="2014" name="Int. J. Syst. Evol. Microbiol.">
        <title>Complete genome sequence of Corynebacterium casei LMG S-19264T (=DSM 44701T), isolated from a smear-ripened cheese.</title>
        <authorList>
            <consortium name="US DOE Joint Genome Institute (JGI-PGF)"/>
            <person name="Walter F."/>
            <person name="Albersmeier A."/>
            <person name="Kalinowski J."/>
            <person name="Ruckert C."/>
        </authorList>
    </citation>
    <scope>NUCLEOTIDE SEQUENCE</scope>
    <source>
        <strain evidence="6">JCM 4386</strain>
    </source>
</reference>
<sequence length="1078" mass="115773">MTVAPQLATLPLTAAQQGLLVVHGSVPVPHLYNVVAELELDPALAPADLGPALRAVLAVQPALRLAVRERPTPHAELGTVPDEAPLRVVPTDADGFDRRRAELLEQLGGHAFDLERPPLLRAVLLHTVDRSRSTLLLVVHHLVFDGFSLRQFVRDLTSAVRADLDVDRVRVARERALCRELAAQLSAADEEHVERTAAELADRLRAAPATVLHPRPNRPATTAFTGARREIRLSPERSRALGEVCAALGVSPFVFFSALYAALLARHSGNTSVVFGSPVLARRTLGSLDLCGFFVNTLPLVVDVDFDQRFDVFVTETVRAETDRVKSSAAVSFDRVVRLVAPDRSTNRNPVFSCMLAMQDATETQPGPAVLRVREHGNGTAKFDLWLGVTPGPDGWLLELEHDRELLPEPLVSALADSLTGLLEKAVERPGTVLAELFEDASSAQSRAHDGFWRRPAHPDLRRWVRAGLARRPEATAVEEDGRRVTYGELEELVRSAAAGLARRAVGPGTVVGLTTVTLVDTVVAVLAVLERHAVFLPLDLTLPGERLAYMTGKAGCWLVVGRGAVDGARVVALSELTAAGDADTPPAGGAATGDGTSTVRTGTGSGDGTSTVRTGTGSGDGSGDGVYIMFTSGSTGRPKGVLMGNGPLVNLTAWQLDALDMDERTRFLQYAPLGFDVSFQEIVPTLVAGGTLVSREPADRRDLPAVLARVSALRITHVYLPVAALRPFTQAAQDAGDALPQLRHLCVSGEQLLLDDGIRRFLADRPHISLVNLYGPTETHAVTTHRLTGAGPWPNHVPIGRPITHTTAHVVDATGHLAPLGVPGELHLGGACPAHGYVGDPARTAERFLPDPRGDRDDARMYRTGDQVLRDEQGTLLFLGRDDDQVKIRGYRVELGELETAAAAHPDVRLAVAAVLGEGADRQLALFFVPQDGRSPLPDDVRRQVADAVPGYMAPSRVFEVACVPLTRNGKVDRPALLKEAEKAVREEAATGGGTVTTAQDPLEAWLQHLWGELLGRADVPVDRSLLDYGAHSLNVMTARAAIEERHGVQIPVLDFFLDPTIRAQAGWITRSRDGAR</sequence>
<evidence type="ECO:0000256" key="1">
    <source>
        <dbReference type="ARBA" id="ARBA00001957"/>
    </source>
</evidence>
<feature type="domain" description="Carrier" evidence="5">
    <location>
        <begin position="999"/>
        <end position="1074"/>
    </location>
</feature>
<gene>
    <name evidence="6" type="ORF">GCM10010269_78040</name>
</gene>
<evidence type="ECO:0000256" key="4">
    <source>
        <dbReference type="SAM" id="MobiDB-lite"/>
    </source>
</evidence>
<dbReference type="Gene3D" id="3.30.559.30">
    <property type="entry name" value="Nonribosomal peptide synthetase, condensation domain"/>
    <property type="match status" value="1"/>
</dbReference>
<dbReference type="SMART" id="SM00823">
    <property type="entry name" value="PKS_PP"/>
    <property type="match status" value="1"/>
</dbReference>
<protein>
    <recommendedName>
        <fullName evidence="5">Carrier domain-containing protein</fullName>
    </recommendedName>
</protein>
<dbReference type="CDD" id="cd05930">
    <property type="entry name" value="A_NRPS"/>
    <property type="match status" value="1"/>
</dbReference>
<evidence type="ECO:0000256" key="3">
    <source>
        <dbReference type="ARBA" id="ARBA00022553"/>
    </source>
</evidence>
<dbReference type="GO" id="GO:0043041">
    <property type="term" value="P:amino acid activation for nonribosomal peptide biosynthetic process"/>
    <property type="evidence" value="ECO:0007669"/>
    <property type="project" value="TreeGrafter"/>
</dbReference>
<feature type="region of interest" description="Disordered" evidence="4">
    <location>
        <begin position="582"/>
        <end position="621"/>
    </location>
</feature>
<dbReference type="InterPro" id="IPR006162">
    <property type="entry name" value="Ppantetheine_attach_site"/>
</dbReference>
<dbReference type="Pfam" id="PF00550">
    <property type="entry name" value="PP-binding"/>
    <property type="match status" value="1"/>
</dbReference>
<dbReference type="PROSITE" id="PS00455">
    <property type="entry name" value="AMP_BINDING"/>
    <property type="match status" value="1"/>
</dbReference>
<dbReference type="GO" id="GO:0003824">
    <property type="term" value="F:catalytic activity"/>
    <property type="evidence" value="ECO:0007669"/>
    <property type="project" value="InterPro"/>
</dbReference>
<dbReference type="Gene3D" id="2.30.38.10">
    <property type="entry name" value="Luciferase, Domain 3"/>
    <property type="match status" value="1"/>
</dbReference>
<dbReference type="Pfam" id="PF13193">
    <property type="entry name" value="AMP-binding_C"/>
    <property type="match status" value="1"/>
</dbReference>
<dbReference type="InterPro" id="IPR009081">
    <property type="entry name" value="PP-bd_ACP"/>
</dbReference>
<keyword evidence="2" id="KW-0596">Phosphopantetheine</keyword>
<dbReference type="InterPro" id="IPR001242">
    <property type="entry name" value="Condensation_dom"/>
</dbReference>
<keyword evidence="3" id="KW-0597">Phosphoprotein</keyword>
<dbReference type="GO" id="GO:0005737">
    <property type="term" value="C:cytoplasm"/>
    <property type="evidence" value="ECO:0007669"/>
    <property type="project" value="TreeGrafter"/>
</dbReference>
<evidence type="ECO:0000256" key="2">
    <source>
        <dbReference type="ARBA" id="ARBA00022450"/>
    </source>
</evidence>
<dbReference type="PROSITE" id="PS00012">
    <property type="entry name" value="PHOSPHOPANTETHEINE"/>
    <property type="match status" value="1"/>
</dbReference>
<dbReference type="AlphaFoldDB" id="A0A918LBD2"/>
<dbReference type="InterPro" id="IPR045851">
    <property type="entry name" value="AMP-bd_C_sf"/>
</dbReference>
<evidence type="ECO:0000313" key="7">
    <source>
        <dbReference type="Proteomes" id="UP000606194"/>
    </source>
</evidence>
<accession>A0A918LBD2</accession>
<dbReference type="PANTHER" id="PTHR45527">
    <property type="entry name" value="NONRIBOSOMAL PEPTIDE SYNTHETASE"/>
    <property type="match status" value="1"/>
</dbReference>
<dbReference type="Pfam" id="PF00501">
    <property type="entry name" value="AMP-binding"/>
    <property type="match status" value="1"/>
</dbReference>
<dbReference type="InterPro" id="IPR000873">
    <property type="entry name" value="AMP-dep_synth/lig_dom"/>
</dbReference>
<evidence type="ECO:0000259" key="5">
    <source>
        <dbReference type="PROSITE" id="PS50075"/>
    </source>
</evidence>
<reference evidence="6" key="2">
    <citation type="submission" date="2020-09" db="EMBL/GenBank/DDBJ databases">
        <authorList>
            <person name="Sun Q."/>
            <person name="Ohkuma M."/>
        </authorList>
    </citation>
    <scope>NUCLEOTIDE SEQUENCE</scope>
    <source>
        <strain evidence="6">JCM 4386</strain>
    </source>
</reference>
<dbReference type="NCBIfam" id="TIGR01733">
    <property type="entry name" value="AA-adenyl-dom"/>
    <property type="match status" value="1"/>
</dbReference>
<dbReference type="SUPFAM" id="SSF47336">
    <property type="entry name" value="ACP-like"/>
    <property type="match status" value="1"/>
</dbReference>
<dbReference type="GO" id="GO:0044550">
    <property type="term" value="P:secondary metabolite biosynthetic process"/>
    <property type="evidence" value="ECO:0007669"/>
    <property type="project" value="TreeGrafter"/>
</dbReference>
<dbReference type="Gene3D" id="3.30.559.10">
    <property type="entry name" value="Chloramphenicol acetyltransferase-like domain"/>
    <property type="match status" value="1"/>
</dbReference>
<dbReference type="PROSITE" id="PS50075">
    <property type="entry name" value="CARRIER"/>
    <property type="match status" value="1"/>
</dbReference>
<dbReference type="GO" id="GO:0031177">
    <property type="term" value="F:phosphopantetheine binding"/>
    <property type="evidence" value="ECO:0007669"/>
    <property type="project" value="InterPro"/>
</dbReference>
<dbReference type="GO" id="GO:0017000">
    <property type="term" value="P:antibiotic biosynthetic process"/>
    <property type="evidence" value="ECO:0007669"/>
    <property type="project" value="UniProtKB-ARBA"/>
</dbReference>
<dbReference type="Gene3D" id="1.10.1200.10">
    <property type="entry name" value="ACP-like"/>
    <property type="match status" value="1"/>
</dbReference>